<gene>
    <name evidence="1" type="ORF">MKS88_005231</name>
</gene>
<dbReference type="EMBL" id="CM043782">
    <property type="protein sequence ID" value="KAI4834557.1"/>
    <property type="molecule type" value="Genomic_DNA"/>
</dbReference>
<accession>A0ACB9Y2D7</accession>
<sequence>MCLYSYEKNTFDELFIKKIYRSNISHKKVIRILLGSAVLTSPNLKLSLKNTDKYTDQKQPNSLKSHNQYGNEHKKLKEGSYQNKKNLSAEKTNQSFLCKYIKQLDDDYEKEVRRLPFIKKKLQTTLGGISNSVMKSMLISMVPFLARYIITFNPLPLFIKLAYIAMPPLFFFHLIISSYSISKKIDKINSENLKTGSNLSTNVRKNSETNTKQNSGTNTTTNLETNKNPSLGTNKKPNSGPNATTNLGTNKNPNLGTNIKPNLETNRKPNLGTNRKPNLGTNRKPNLGTNRNPNLGTNRKPNLGTNRNPNLGTNRKPNLGTNRNPNLGTNARTNLEQNKR</sequence>
<organism evidence="1 2">
    <name type="scientific">Plasmodium brasilianum</name>
    <dbReference type="NCBI Taxonomy" id="5824"/>
    <lineage>
        <taxon>Eukaryota</taxon>
        <taxon>Sar</taxon>
        <taxon>Alveolata</taxon>
        <taxon>Apicomplexa</taxon>
        <taxon>Aconoidasida</taxon>
        <taxon>Haemosporida</taxon>
        <taxon>Plasmodiidae</taxon>
        <taxon>Plasmodium</taxon>
        <taxon>Plasmodium (Plasmodium)</taxon>
    </lineage>
</organism>
<comment type="caution">
    <text evidence="1">The sequence shown here is derived from an EMBL/GenBank/DDBJ whole genome shotgun (WGS) entry which is preliminary data.</text>
</comment>
<dbReference type="Proteomes" id="UP001056978">
    <property type="component" value="Chromosome 14"/>
</dbReference>
<evidence type="ECO:0000313" key="2">
    <source>
        <dbReference type="Proteomes" id="UP001056978"/>
    </source>
</evidence>
<reference evidence="1" key="1">
    <citation type="submission" date="2022-06" db="EMBL/GenBank/DDBJ databases">
        <title>The First Complete Genome of the Simian Malaria Parasite Plasmodium brasilianum.</title>
        <authorList>
            <person name="Bajic M."/>
            <person name="Ravishankar S."/>
        </authorList>
    </citation>
    <scope>NUCLEOTIDE SEQUENCE</scope>
    <source>
        <strain evidence="1">Bolivian I</strain>
    </source>
</reference>
<name>A0ACB9Y2D7_PLABR</name>
<proteinExistence type="predicted"/>
<evidence type="ECO:0000313" key="1">
    <source>
        <dbReference type="EMBL" id="KAI4834557.1"/>
    </source>
</evidence>
<protein>
    <submittedName>
        <fullName evidence="1">Uncharacterized protein</fullName>
    </submittedName>
</protein>
<keyword evidence="2" id="KW-1185">Reference proteome</keyword>